<reference evidence="1" key="1">
    <citation type="journal article" date="2014" name="Int. J. Syst. Evol. Microbiol.">
        <title>Complete genome sequence of Corynebacterium casei LMG S-19264T (=DSM 44701T), isolated from a smear-ripened cheese.</title>
        <authorList>
            <consortium name="US DOE Joint Genome Institute (JGI-PGF)"/>
            <person name="Walter F."/>
            <person name="Albersmeier A."/>
            <person name="Kalinowski J."/>
            <person name="Ruckert C."/>
        </authorList>
    </citation>
    <scope>NUCLEOTIDE SEQUENCE</scope>
    <source>
        <strain evidence="1">KCTC 12870</strain>
    </source>
</reference>
<protein>
    <submittedName>
        <fullName evidence="1">Uncharacterized protein</fullName>
    </submittedName>
</protein>
<dbReference type="Proteomes" id="UP000642829">
    <property type="component" value="Unassembled WGS sequence"/>
</dbReference>
<evidence type="ECO:0000313" key="1">
    <source>
        <dbReference type="EMBL" id="GHC07017.1"/>
    </source>
</evidence>
<reference evidence="1" key="2">
    <citation type="submission" date="2020-09" db="EMBL/GenBank/DDBJ databases">
        <authorList>
            <person name="Sun Q."/>
            <person name="Kim S."/>
        </authorList>
    </citation>
    <scope>NUCLEOTIDE SEQUENCE</scope>
    <source>
        <strain evidence="1">KCTC 12870</strain>
    </source>
</reference>
<proteinExistence type="predicted"/>
<accession>A0A8J3DH90</accession>
<gene>
    <name evidence="1" type="ORF">GCM10007047_25120</name>
</gene>
<sequence>MTPWISLTESHVDLLLTAAQRESLAARPNQGFDNDLLTLAIAEVTLRMRLAIREQATNQLSASQSALPPETISSSAALCLGALDGKLPGFSLTEAQDTMLELAIDSLVEISTGALPVSTPIDPESAAIVRRTFGLFVSNRRPRAATATRLAGL</sequence>
<dbReference type="EMBL" id="BMXG01000016">
    <property type="protein sequence ID" value="GHC07017.1"/>
    <property type="molecule type" value="Genomic_DNA"/>
</dbReference>
<dbReference type="AlphaFoldDB" id="A0A8J3DH90"/>
<organism evidence="1 2">
    <name type="scientific">Cerasicoccus arenae</name>
    <dbReference type="NCBI Taxonomy" id="424488"/>
    <lineage>
        <taxon>Bacteria</taxon>
        <taxon>Pseudomonadati</taxon>
        <taxon>Verrucomicrobiota</taxon>
        <taxon>Opitutia</taxon>
        <taxon>Puniceicoccales</taxon>
        <taxon>Cerasicoccaceae</taxon>
        <taxon>Cerasicoccus</taxon>
    </lineage>
</organism>
<dbReference type="RefSeq" id="WP_189515714.1">
    <property type="nucleotide sequence ID" value="NZ_BMXG01000016.1"/>
</dbReference>
<name>A0A8J3DH90_9BACT</name>
<comment type="caution">
    <text evidence="1">The sequence shown here is derived from an EMBL/GenBank/DDBJ whole genome shotgun (WGS) entry which is preliminary data.</text>
</comment>
<evidence type="ECO:0000313" key="2">
    <source>
        <dbReference type="Proteomes" id="UP000642829"/>
    </source>
</evidence>
<keyword evidence="2" id="KW-1185">Reference proteome</keyword>